<dbReference type="EC" id="3.2.1.143" evidence="2"/>
<evidence type="ECO:0000256" key="8">
    <source>
        <dbReference type="ARBA" id="ARBA00042850"/>
    </source>
</evidence>
<evidence type="ECO:0000256" key="7">
    <source>
        <dbReference type="ARBA" id="ARBA00042722"/>
    </source>
</evidence>
<sequence>MECSPTTVRPAWRSLRAYECGGVDAAAIAKGYARAWQSSPWRGYPPTAQAVMRAVIDGASINVTGLPPHFPFDGGSFANGGAMRISPLAIAYRDANPRSLRTAVEAAIRSSHRHPEALDFAVVQAGAVQYALRSSASTFDTGWLLTELAAYCTTAAMRGIIAATAAAVARFVDGGDELGVVADLVGRERRPGSGMGFQIASVHMMPCVLWCVCRHAMDPRRAIQAAIALGGDTDTTASMVGAIVGALHGEGESGASGALTGQRSWRMAPTDVGMRWISLANSHVFIRPSLPPKPVCLGAERRPRRQATDGCICGSVVKYERGVAVGSGVILLCSSAAPRITTAVHPATGGHIPHVGHYTREPCHKGD</sequence>
<reference evidence="13" key="1">
    <citation type="submission" date="2021-01" db="EMBL/GenBank/DDBJ databases">
        <authorList>
            <person name="Corre E."/>
            <person name="Pelletier E."/>
            <person name="Niang G."/>
            <person name="Scheremetjew M."/>
            <person name="Finn R."/>
            <person name="Kale V."/>
            <person name="Holt S."/>
            <person name="Cochrane G."/>
            <person name="Meng A."/>
            <person name="Brown T."/>
            <person name="Cohen L."/>
        </authorList>
    </citation>
    <scope>NUCLEOTIDE SEQUENCE</scope>
    <source>
        <strain evidence="13">CCMP281</strain>
    </source>
</reference>
<evidence type="ECO:0000256" key="12">
    <source>
        <dbReference type="PIRSR" id="PIRSR605502-1"/>
    </source>
</evidence>
<evidence type="ECO:0000256" key="2">
    <source>
        <dbReference type="ARBA" id="ARBA00012255"/>
    </source>
</evidence>
<evidence type="ECO:0000256" key="3">
    <source>
        <dbReference type="ARBA" id="ARBA00022801"/>
    </source>
</evidence>
<keyword evidence="3" id="KW-0378">Hydrolase</keyword>
<keyword evidence="12" id="KW-0460">Magnesium</keyword>
<name>A0A7S3BID2_9EUKA</name>
<dbReference type="PANTHER" id="PTHR16222">
    <property type="entry name" value="ADP-RIBOSYLGLYCOHYDROLASE"/>
    <property type="match status" value="1"/>
</dbReference>
<comment type="catalytic activity">
    <reaction evidence="11">
        <text>alpha-NAD(+) + H2O = ADP-D-ribose + nicotinamide + H(+)</text>
        <dbReference type="Rhea" id="RHEA:68792"/>
        <dbReference type="ChEBI" id="CHEBI:15377"/>
        <dbReference type="ChEBI" id="CHEBI:15378"/>
        <dbReference type="ChEBI" id="CHEBI:17154"/>
        <dbReference type="ChEBI" id="CHEBI:57967"/>
        <dbReference type="ChEBI" id="CHEBI:77017"/>
    </reaction>
</comment>
<evidence type="ECO:0000313" key="13">
    <source>
        <dbReference type="EMBL" id="CAE0134966.1"/>
    </source>
</evidence>
<proteinExistence type="inferred from homology"/>
<gene>
    <name evidence="13" type="ORF">HERI1096_LOCUS30463</name>
</gene>
<dbReference type="Gene3D" id="1.10.4080.10">
    <property type="entry name" value="ADP-ribosylation/Crystallin J1"/>
    <property type="match status" value="1"/>
</dbReference>
<dbReference type="GO" id="GO:0004649">
    <property type="term" value="F:poly(ADP-ribose) glycohydrolase activity"/>
    <property type="evidence" value="ECO:0007669"/>
    <property type="project" value="UniProtKB-EC"/>
</dbReference>
<feature type="binding site" evidence="12">
    <location>
        <position position="235"/>
    </location>
    <ligand>
        <name>Mg(2+)</name>
        <dbReference type="ChEBI" id="CHEBI:18420"/>
        <label>1</label>
    </ligand>
</feature>
<evidence type="ECO:0000256" key="9">
    <source>
        <dbReference type="ARBA" id="ARBA00043187"/>
    </source>
</evidence>
<comment type="cofactor">
    <cofactor evidence="12">
        <name>Mg(2+)</name>
        <dbReference type="ChEBI" id="CHEBI:18420"/>
    </cofactor>
    <text evidence="12">Binds 2 magnesium ions per subunit.</text>
</comment>
<evidence type="ECO:0000256" key="11">
    <source>
        <dbReference type="ARBA" id="ARBA00049015"/>
    </source>
</evidence>
<dbReference type="EMBL" id="HBHX01055287">
    <property type="protein sequence ID" value="CAE0134966.1"/>
    <property type="molecule type" value="Transcribed_RNA"/>
</dbReference>
<accession>A0A7S3BID2</accession>
<evidence type="ECO:0000256" key="1">
    <source>
        <dbReference type="ARBA" id="ARBA00010702"/>
    </source>
</evidence>
<evidence type="ECO:0000256" key="5">
    <source>
        <dbReference type="ARBA" id="ARBA00042398"/>
    </source>
</evidence>
<dbReference type="PANTHER" id="PTHR16222:SF24">
    <property type="entry name" value="ADP-RIBOSYLHYDROLASE ARH3"/>
    <property type="match status" value="1"/>
</dbReference>
<keyword evidence="12" id="KW-0479">Metal-binding</keyword>
<dbReference type="AlphaFoldDB" id="A0A7S3BID2"/>
<evidence type="ECO:0000256" key="4">
    <source>
        <dbReference type="ARBA" id="ARBA00041057"/>
    </source>
</evidence>
<feature type="binding site" evidence="12">
    <location>
        <position position="234"/>
    </location>
    <ligand>
        <name>Mg(2+)</name>
        <dbReference type="ChEBI" id="CHEBI:18420"/>
        <label>1</label>
    </ligand>
</feature>
<evidence type="ECO:0000256" key="10">
    <source>
        <dbReference type="ARBA" id="ARBA00043193"/>
    </source>
</evidence>
<feature type="binding site" evidence="12">
    <location>
        <position position="232"/>
    </location>
    <ligand>
        <name>Mg(2+)</name>
        <dbReference type="ChEBI" id="CHEBI:18420"/>
        <label>1</label>
    </ligand>
</feature>
<dbReference type="SUPFAM" id="SSF101478">
    <property type="entry name" value="ADP-ribosylglycohydrolase"/>
    <property type="match status" value="1"/>
</dbReference>
<dbReference type="GO" id="GO:0046872">
    <property type="term" value="F:metal ion binding"/>
    <property type="evidence" value="ECO:0007669"/>
    <property type="project" value="UniProtKB-KW"/>
</dbReference>
<evidence type="ECO:0000256" key="6">
    <source>
        <dbReference type="ARBA" id="ARBA00042471"/>
    </source>
</evidence>
<comment type="similarity">
    <text evidence="1">Belongs to the ADP-ribosylglycohydrolase family.</text>
</comment>
<dbReference type="InterPro" id="IPR050792">
    <property type="entry name" value="ADP-ribosylglycohydrolase"/>
</dbReference>
<dbReference type="InterPro" id="IPR005502">
    <property type="entry name" value="Ribosyl_crysJ1"/>
</dbReference>
<protein>
    <recommendedName>
        <fullName evidence="4">ADP-ribosylhydrolase ARH3</fullName>
        <ecNumber evidence="2">3.2.1.143</ecNumber>
    </recommendedName>
    <alternativeName>
        <fullName evidence="5">ADP-ribose glycohydrolase ARH3</fullName>
    </alternativeName>
    <alternativeName>
        <fullName evidence="6">ADP-ribosylhydrolase 3</fullName>
    </alternativeName>
    <alternativeName>
        <fullName evidence="9">O-acetyl-ADP-ribose deacetylase ARH3</fullName>
    </alternativeName>
    <alternativeName>
        <fullName evidence="10">Poly(ADP-ribose) glycohydrolase ARH3</fullName>
    </alternativeName>
    <alternativeName>
        <fullName evidence="8">[Protein ADP-ribosylarginine] hydrolase-like protein 2</fullName>
    </alternativeName>
    <alternativeName>
        <fullName evidence="7">[Protein ADP-ribosylserine] hydrolase</fullName>
    </alternativeName>
</protein>
<organism evidence="13">
    <name type="scientific">Haptolina ericina</name>
    <dbReference type="NCBI Taxonomy" id="156174"/>
    <lineage>
        <taxon>Eukaryota</taxon>
        <taxon>Haptista</taxon>
        <taxon>Haptophyta</taxon>
        <taxon>Prymnesiophyceae</taxon>
        <taxon>Prymnesiales</taxon>
        <taxon>Prymnesiaceae</taxon>
        <taxon>Haptolina</taxon>
    </lineage>
</organism>
<dbReference type="Pfam" id="PF03747">
    <property type="entry name" value="ADP_ribosyl_GH"/>
    <property type="match status" value="1"/>
</dbReference>
<dbReference type="InterPro" id="IPR036705">
    <property type="entry name" value="Ribosyl_crysJ1_sf"/>
</dbReference>